<evidence type="ECO:0000256" key="1">
    <source>
        <dbReference type="ARBA" id="ARBA00004138"/>
    </source>
</evidence>
<dbReference type="Proteomes" id="UP001152799">
    <property type="component" value="Chromosome 5"/>
</dbReference>
<dbReference type="AlphaFoldDB" id="A0A9N9MSW8"/>
<dbReference type="EMBL" id="OU892281">
    <property type="protein sequence ID" value="CAG9769685.1"/>
    <property type="molecule type" value="Genomic_DNA"/>
</dbReference>
<dbReference type="GO" id="GO:0005930">
    <property type="term" value="C:axoneme"/>
    <property type="evidence" value="ECO:0007669"/>
    <property type="project" value="TreeGrafter"/>
</dbReference>
<name>A0A9N9MSW8_9CUCU</name>
<gene>
    <name evidence="9" type="ORF">CEUTPL_LOCUS10187</name>
</gene>
<evidence type="ECO:0000256" key="6">
    <source>
        <dbReference type="ARBA" id="ARBA00023054"/>
    </source>
</evidence>
<dbReference type="PANTHER" id="PTHR14885">
    <property type="entry name" value="CILIA- AND FLAGELLA-ASSOCIATED PROTEIN 43-RELATED"/>
    <property type="match status" value="1"/>
</dbReference>
<evidence type="ECO:0000256" key="3">
    <source>
        <dbReference type="ARBA" id="ARBA00022490"/>
    </source>
</evidence>
<proteinExistence type="predicted"/>
<protein>
    <submittedName>
        <fullName evidence="9">Uncharacterized protein</fullName>
    </submittedName>
</protein>
<evidence type="ECO:0000256" key="5">
    <source>
        <dbReference type="ARBA" id="ARBA00022737"/>
    </source>
</evidence>
<comment type="subcellular location">
    <subcellularLocation>
        <location evidence="1">Cell projection</location>
        <location evidence="1">Cilium</location>
    </subcellularLocation>
    <subcellularLocation>
        <location evidence="2">Cytoplasm</location>
        <location evidence="2">Cytoskeleton</location>
    </subcellularLocation>
</comment>
<keyword evidence="7" id="KW-0206">Cytoskeleton</keyword>
<dbReference type="GO" id="GO:0060271">
    <property type="term" value="P:cilium assembly"/>
    <property type="evidence" value="ECO:0007669"/>
    <property type="project" value="TreeGrafter"/>
</dbReference>
<evidence type="ECO:0000313" key="9">
    <source>
        <dbReference type="EMBL" id="CAG9769685.1"/>
    </source>
</evidence>
<accession>A0A9N9MSW8</accession>
<sequence>MQDLKSRRPLPLKSDYSGLVPTLLENFSNLKDSGKQIDTQIALDGTVSGIYIHASIGNYNQREINTFYQSMLQQEIAEMEVIKLKEKYNKSFCSMRAFKESVMYNICKINSRLRQIVSEFNYFSDEKIQMDIVDPQWAMIENVETSILKVADEEIPVRPFIPPSEQAILDAKNSEEEKNKILHLAEDFRDTALTNMMNGVLEVKWEDELKKNVPKPECMLQKKTEFYNKEDVRAIGNYEKKTQQLQSDRHKYKSLLQDEFQKLSVNLRDSIKTFNRKLSESNNLKFHVDSGMNQQNLIVNRQIIKQKQRIEISQMEQDIIQKIKLHEGRVEENQAYAILIYEALQECKINMQSMATKEKQLEKAYRKDFQDLPPIIQEQAFKLYKKRPKINFRIISPATLLSELAKAVLTIEMTFAMTQECVEYMKALEQLDAYVGVPTTIDENIWNLICKHRRHRIEYEIRVS</sequence>
<reference evidence="9" key="1">
    <citation type="submission" date="2022-01" db="EMBL/GenBank/DDBJ databases">
        <authorList>
            <person name="King R."/>
        </authorList>
    </citation>
    <scope>NUCLEOTIDE SEQUENCE</scope>
</reference>
<dbReference type="OrthoDB" id="535167at2759"/>
<dbReference type="Pfam" id="PF25828">
    <property type="entry name" value="CC_Cfap43"/>
    <property type="match status" value="1"/>
</dbReference>
<keyword evidence="8" id="KW-0966">Cell projection</keyword>
<dbReference type="PANTHER" id="PTHR14885:SF1">
    <property type="entry name" value="CILIA- AND FLAGELLA-ASSOCIATED PROTEIN 43"/>
    <property type="match status" value="1"/>
</dbReference>
<keyword evidence="4" id="KW-0853">WD repeat</keyword>
<keyword evidence="5" id="KW-0677">Repeat</keyword>
<evidence type="ECO:0000256" key="2">
    <source>
        <dbReference type="ARBA" id="ARBA00004245"/>
    </source>
</evidence>
<keyword evidence="10" id="KW-1185">Reference proteome</keyword>
<evidence type="ECO:0000256" key="4">
    <source>
        <dbReference type="ARBA" id="ARBA00022574"/>
    </source>
</evidence>
<evidence type="ECO:0000313" key="10">
    <source>
        <dbReference type="Proteomes" id="UP001152799"/>
    </source>
</evidence>
<evidence type="ECO:0000256" key="8">
    <source>
        <dbReference type="ARBA" id="ARBA00023273"/>
    </source>
</evidence>
<organism evidence="9 10">
    <name type="scientific">Ceutorhynchus assimilis</name>
    <name type="common">cabbage seed weevil</name>
    <dbReference type="NCBI Taxonomy" id="467358"/>
    <lineage>
        <taxon>Eukaryota</taxon>
        <taxon>Metazoa</taxon>
        <taxon>Ecdysozoa</taxon>
        <taxon>Arthropoda</taxon>
        <taxon>Hexapoda</taxon>
        <taxon>Insecta</taxon>
        <taxon>Pterygota</taxon>
        <taxon>Neoptera</taxon>
        <taxon>Endopterygota</taxon>
        <taxon>Coleoptera</taxon>
        <taxon>Polyphaga</taxon>
        <taxon>Cucujiformia</taxon>
        <taxon>Curculionidae</taxon>
        <taxon>Ceutorhynchinae</taxon>
        <taxon>Ceutorhynchus</taxon>
    </lineage>
</organism>
<evidence type="ECO:0000256" key="7">
    <source>
        <dbReference type="ARBA" id="ARBA00023212"/>
    </source>
</evidence>
<keyword evidence="6" id="KW-0175">Coiled coil</keyword>
<keyword evidence="3" id="KW-0963">Cytoplasm</keyword>